<gene>
    <name evidence="3" type="ordered locus">Bpet1759</name>
</gene>
<organism evidence="3 4">
    <name type="scientific">Bordetella petrii (strain ATCC BAA-461 / DSM 12804 / CCUG 43448 / CIP 107267 / Se-1111R)</name>
    <dbReference type="NCBI Taxonomy" id="340100"/>
    <lineage>
        <taxon>Bacteria</taxon>
        <taxon>Pseudomonadati</taxon>
        <taxon>Pseudomonadota</taxon>
        <taxon>Betaproteobacteria</taxon>
        <taxon>Burkholderiales</taxon>
        <taxon>Alcaligenaceae</taxon>
        <taxon>Bordetella</taxon>
    </lineage>
</organism>
<feature type="domain" description="Anti sigma-E protein RseA N-terminal" evidence="2">
    <location>
        <begin position="16"/>
        <end position="85"/>
    </location>
</feature>
<protein>
    <submittedName>
        <fullName evidence="3">Membrane protein</fullName>
    </submittedName>
</protein>
<accession>A9III6</accession>
<dbReference type="AlphaFoldDB" id="A9III6"/>
<dbReference type="InterPro" id="IPR005572">
    <property type="entry name" value="Anti-sigma_E_RseA_N"/>
</dbReference>
<dbReference type="Pfam" id="PF03872">
    <property type="entry name" value="RseA_N"/>
    <property type="match status" value="1"/>
</dbReference>
<reference evidence="3 4" key="1">
    <citation type="journal article" date="2008" name="BMC Genomics">
        <title>The missing link: Bordetella petrii is endowed with both the metabolic versatility of environmental bacteria and virulence traits of pathogenic Bordetellae.</title>
        <authorList>
            <person name="Gross R."/>
            <person name="Guzman C.A."/>
            <person name="Sebaihia M."/>
            <person name="Martins Dos Santos V.A."/>
            <person name="Pieper D.H."/>
            <person name="Koebnik R."/>
            <person name="Lechner M."/>
            <person name="Bartels D."/>
            <person name="Buhrmester J."/>
            <person name="Choudhuri J.V."/>
            <person name="Ebensen T."/>
            <person name="Gaigalat L."/>
            <person name="Herrmann S."/>
            <person name="Khachane A.N."/>
            <person name="Larisch C."/>
            <person name="Link S."/>
            <person name="Linke B."/>
            <person name="Meyer F."/>
            <person name="Mormann S."/>
            <person name="Nakunst D."/>
            <person name="Rueckert C."/>
            <person name="Schneiker-Bekel S."/>
            <person name="Schulze K."/>
            <person name="Vorhoelter F.J."/>
            <person name="Yevsa T."/>
            <person name="Engle J.T."/>
            <person name="Goldman W.E."/>
            <person name="Puehler A."/>
            <person name="Goebel U.B."/>
            <person name="Goesmann A."/>
            <person name="Bloecker H."/>
            <person name="Kaiser O."/>
            <person name="Martinez-Arias R."/>
        </authorList>
    </citation>
    <scope>NUCLEOTIDE SEQUENCE [LARGE SCALE GENOMIC DNA]</scope>
    <source>
        <strain evidence="4">ATCC BAA-461 / DSM 12804 / CCUG 43448 / CIP 107267 / Se-1111R</strain>
    </source>
</reference>
<evidence type="ECO:0000313" key="4">
    <source>
        <dbReference type="Proteomes" id="UP000001225"/>
    </source>
</evidence>
<sequence length="166" mass="17692">MQSTVKSSADTDISLEESISAWMDGEASEDIFPDLATVQGRRTWDTYHLIGDALRNTDLAVSPSASFHARLSRALDAELPIVAPQRRRSPLRMGLSGLAVAAAVATVAWVAQPYIMGGSSRPAETRVLADASPAETPGLRDYLEAHRQMAGPSAVRQVSFDAGAGR</sequence>
<dbReference type="SUPFAM" id="SSF89069">
    <property type="entry name" value="N-terminal, cytoplasmic domain of anti-sigmaE factor RseA"/>
    <property type="match status" value="1"/>
</dbReference>
<name>A9III6_BORPD</name>
<dbReference type="EMBL" id="AM902716">
    <property type="protein sequence ID" value="CAP42098.1"/>
    <property type="molecule type" value="Genomic_DNA"/>
</dbReference>
<feature type="transmembrane region" description="Helical" evidence="1">
    <location>
        <begin position="95"/>
        <end position="115"/>
    </location>
</feature>
<dbReference type="Gene3D" id="1.10.10.880">
    <property type="entry name" value="Anti sigma-E protein RseA, N-terminal domain"/>
    <property type="match status" value="1"/>
</dbReference>
<dbReference type="InterPro" id="IPR036147">
    <property type="entry name" value="Anti-sigma_E_RseA_N_sf"/>
</dbReference>
<proteinExistence type="predicted"/>
<keyword evidence="4" id="KW-1185">Reference proteome</keyword>
<dbReference type="CDD" id="cd16328">
    <property type="entry name" value="RseA_N"/>
    <property type="match status" value="1"/>
</dbReference>
<dbReference type="GO" id="GO:0016989">
    <property type="term" value="F:sigma factor antagonist activity"/>
    <property type="evidence" value="ECO:0007669"/>
    <property type="project" value="InterPro"/>
</dbReference>
<keyword evidence="1" id="KW-0812">Transmembrane</keyword>
<keyword evidence="1" id="KW-0472">Membrane</keyword>
<dbReference type="Proteomes" id="UP000001225">
    <property type="component" value="Chromosome"/>
</dbReference>
<dbReference type="KEGG" id="bpt:Bpet1759"/>
<evidence type="ECO:0000256" key="1">
    <source>
        <dbReference type="SAM" id="Phobius"/>
    </source>
</evidence>
<evidence type="ECO:0000313" key="3">
    <source>
        <dbReference type="EMBL" id="CAP42098.1"/>
    </source>
</evidence>
<keyword evidence="1" id="KW-1133">Transmembrane helix</keyword>
<dbReference type="eggNOG" id="COG3073">
    <property type="taxonomic scope" value="Bacteria"/>
</dbReference>
<evidence type="ECO:0000259" key="2">
    <source>
        <dbReference type="Pfam" id="PF03872"/>
    </source>
</evidence>
<dbReference type="STRING" id="94624.Bpet1759"/>